<keyword evidence="2" id="KW-1185">Reference proteome</keyword>
<dbReference type="EMBL" id="RYYV01000006">
    <property type="protein sequence ID" value="RUL75913.1"/>
    <property type="molecule type" value="Genomic_DNA"/>
</dbReference>
<evidence type="ECO:0000313" key="1">
    <source>
        <dbReference type="EMBL" id="RUL75913.1"/>
    </source>
</evidence>
<dbReference type="AlphaFoldDB" id="A0A3S0R3U9"/>
<accession>A0A3S0R3U9</accession>
<organism evidence="1 2">
    <name type="scientific">Dyella choica</name>
    <dbReference type="NCBI Taxonomy" id="1927959"/>
    <lineage>
        <taxon>Bacteria</taxon>
        <taxon>Pseudomonadati</taxon>
        <taxon>Pseudomonadota</taxon>
        <taxon>Gammaproteobacteria</taxon>
        <taxon>Lysobacterales</taxon>
        <taxon>Rhodanobacteraceae</taxon>
        <taxon>Dyella</taxon>
    </lineage>
</organism>
<proteinExistence type="predicted"/>
<dbReference type="OrthoDB" id="262508at2"/>
<dbReference type="RefSeq" id="WP_126684479.1">
    <property type="nucleotide sequence ID" value="NZ_RYYV01000006.1"/>
</dbReference>
<dbReference type="Pfam" id="PF18944">
    <property type="entry name" value="DUF5691"/>
    <property type="match status" value="1"/>
</dbReference>
<name>A0A3S0R3U9_9GAMM</name>
<comment type="caution">
    <text evidence="1">The sequence shown here is derived from an EMBL/GenBank/DDBJ whole genome shotgun (WGS) entry which is preliminary data.</text>
</comment>
<protein>
    <submittedName>
        <fullName evidence="1">Uncharacterized protein</fullName>
    </submittedName>
</protein>
<reference evidence="1 2" key="1">
    <citation type="submission" date="2018-12" db="EMBL/GenBank/DDBJ databases">
        <title>Dyella dinghuensis sp. nov. DHOA06 and Dyella choica sp. nov. 4M-K27, isolated from forest soil.</title>
        <authorList>
            <person name="Qiu L.-H."/>
            <person name="Gao Z.-H."/>
        </authorList>
    </citation>
    <scope>NUCLEOTIDE SEQUENCE [LARGE SCALE GENOMIC DNA]</scope>
    <source>
        <strain evidence="1 2">4M-K27</strain>
    </source>
</reference>
<sequence>MKADWFKQALVGVEGAVAFSADTEVGKLLAQIGMQGDDPALTFSRVAGVMAACQRAGLTLPSGSAVLPQPSPADDNTLADAHPWSVLLAQVLTDGPVRLQHEICSRLATLGITLPALQLPGALDAGKRSVALRPLLLKILGHRGRWLAAFNPDWRYAAEGTASEHDPNVWEEGNLAQRIAYLCALRQRDPARARQLLQAQLSELPARERVELVSTLEYGLEGDDEALLDPLLKDRSREVRTVAAMLLAKLPRSVHARRITGWLAPLLTQKRHLLGKTWAIDAPAAADPAWQTAVIDSNRPQHERLGERAWWLYQLVRQASLSWWVDDTGMTPAQLIAWAAKSDWMDALYRGWRDRVGAADHDWIHAMLASRAQAFGDRVGLLAWLPVAEREPYWPRSLDQLRQDGRLGDVIASCPLGETLSADFSSALMADIRQIAESPRLRDDCGLRPLLLELALIAHPSALLDWRSPAWTEQTTPALIDFIREFERIVAIRRSLHSPLS</sequence>
<dbReference type="Proteomes" id="UP000274358">
    <property type="component" value="Unassembled WGS sequence"/>
</dbReference>
<evidence type="ECO:0000313" key="2">
    <source>
        <dbReference type="Proteomes" id="UP000274358"/>
    </source>
</evidence>
<dbReference type="InterPro" id="IPR043746">
    <property type="entry name" value="DUF5691"/>
</dbReference>
<gene>
    <name evidence="1" type="ORF">EKH80_09295</name>
</gene>